<dbReference type="PANTHER" id="PTHR43689:SF8">
    <property type="entry name" value="ALPHA_BETA-HYDROLASES SUPERFAMILY PROTEIN"/>
    <property type="match status" value="1"/>
</dbReference>
<sequence length="263" mass="28601">MDMTEKLRQLAFTPMRTQRPSATKEILNQASTEAEVVDGNKVVHYVWGEGQRRVLLVHGWSGNAGHVAVLADALVRAGCTAVIVDLPGHGESEGKESSVIHFAKAIEAANDRYGPIHAVVAHSLGAAATTYAMSRGLAVNKAVFFNPISSYTTLWRRSREVMQVPPETIAEVRARAEEWLGVKFDDIEPVTAAPGFSSELLIVHDEDDTESPVSDSEALVNAWPRAELVKVENLGHTRVLRDEGMVRRTVDFVTGAEGVLPSP</sequence>
<dbReference type="AlphaFoldDB" id="A0A7W9QGM3"/>
<feature type="domain" description="AB hydrolase-1" evidence="1">
    <location>
        <begin position="54"/>
        <end position="243"/>
    </location>
</feature>
<comment type="caution">
    <text evidence="2">The sequence shown here is derived from an EMBL/GenBank/DDBJ whole genome shotgun (WGS) entry which is preliminary data.</text>
</comment>
<dbReference type="PANTHER" id="PTHR43689">
    <property type="entry name" value="HYDROLASE"/>
    <property type="match status" value="1"/>
</dbReference>
<proteinExistence type="predicted"/>
<protein>
    <submittedName>
        <fullName evidence="2">Pimeloyl-ACP methyl ester carboxylesterase</fullName>
    </submittedName>
</protein>
<accession>A0A7W9QGM3</accession>
<keyword evidence="3" id="KW-1185">Reference proteome</keyword>
<evidence type="ECO:0000313" key="2">
    <source>
        <dbReference type="EMBL" id="MBB5939893.1"/>
    </source>
</evidence>
<evidence type="ECO:0000259" key="1">
    <source>
        <dbReference type="Pfam" id="PF12697"/>
    </source>
</evidence>
<dbReference type="SUPFAM" id="SSF53474">
    <property type="entry name" value="alpha/beta-Hydrolases"/>
    <property type="match status" value="1"/>
</dbReference>
<dbReference type="GO" id="GO:0003824">
    <property type="term" value="F:catalytic activity"/>
    <property type="evidence" value="ECO:0007669"/>
    <property type="project" value="UniProtKB-ARBA"/>
</dbReference>
<dbReference type="Proteomes" id="UP000588098">
    <property type="component" value="Unassembled WGS sequence"/>
</dbReference>
<evidence type="ECO:0000313" key="3">
    <source>
        <dbReference type="Proteomes" id="UP000588098"/>
    </source>
</evidence>
<dbReference type="InterPro" id="IPR000073">
    <property type="entry name" value="AB_hydrolase_1"/>
</dbReference>
<name>A0A7W9QGM3_9ACTN</name>
<dbReference type="Pfam" id="PF12697">
    <property type="entry name" value="Abhydrolase_6"/>
    <property type="match status" value="1"/>
</dbReference>
<dbReference type="InterPro" id="IPR029058">
    <property type="entry name" value="AB_hydrolase_fold"/>
</dbReference>
<dbReference type="RefSeq" id="WP_184579584.1">
    <property type="nucleotide sequence ID" value="NZ_JACHJL010000029.1"/>
</dbReference>
<dbReference type="Gene3D" id="3.40.50.1820">
    <property type="entry name" value="alpha/beta hydrolase"/>
    <property type="match status" value="1"/>
</dbReference>
<reference evidence="2 3" key="1">
    <citation type="submission" date="2020-08" db="EMBL/GenBank/DDBJ databases">
        <title>Genomic Encyclopedia of Type Strains, Phase III (KMG-III): the genomes of soil and plant-associated and newly described type strains.</title>
        <authorList>
            <person name="Whitman W."/>
        </authorList>
    </citation>
    <scope>NUCLEOTIDE SEQUENCE [LARGE SCALE GENOMIC DNA]</scope>
    <source>
        <strain evidence="2 3">CECT 8305</strain>
    </source>
</reference>
<dbReference type="EMBL" id="JACHJL010000029">
    <property type="protein sequence ID" value="MBB5939893.1"/>
    <property type="molecule type" value="Genomic_DNA"/>
</dbReference>
<gene>
    <name evidence="2" type="ORF">FHS42_006991</name>
</gene>
<organism evidence="2 3">
    <name type="scientific">Streptomyces zagrosensis</name>
    <dbReference type="NCBI Taxonomy" id="1042984"/>
    <lineage>
        <taxon>Bacteria</taxon>
        <taxon>Bacillati</taxon>
        <taxon>Actinomycetota</taxon>
        <taxon>Actinomycetes</taxon>
        <taxon>Kitasatosporales</taxon>
        <taxon>Streptomycetaceae</taxon>
        <taxon>Streptomyces</taxon>
    </lineage>
</organism>